<dbReference type="EMBL" id="BPLR01000333">
    <property type="protein sequence ID" value="GIY93979.1"/>
    <property type="molecule type" value="Genomic_DNA"/>
</dbReference>
<protein>
    <submittedName>
        <fullName evidence="2">Uncharacterized protein</fullName>
    </submittedName>
</protein>
<keyword evidence="1" id="KW-0732">Signal</keyword>
<evidence type="ECO:0000313" key="3">
    <source>
        <dbReference type="Proteomes" id="UP001054945"/>
    </source>
</evidence>
<evidence type="ECO:0000256" key="1">
    <source>
        <dbReference type="SAM" id="SignalP"/>
    </source>
</evidence>
<feature type="chain" id="PRO_5043427934" evidence="1">
    <location>
        <begin position="25"/>
        <end position="72"/>
    </location>
</feature>
<accession>A0AAV4XJK1</accession>
<name>A0AAV4XJK1_CAEEX</name>
<dbReference type="Proteomes" id="UP001054945">
    <property type="component" value="Unassembled WGS sequence"/>
</dbReference>
<keyword evidence="3" id="KW-1185">Reference proteome</keyword>
<comment type="caution">
    <text evidence="2">The sequence shown here is derived from an EMBL/GenBank/DDBJ whole genome shotgun (WGS) entry which is preliminary data.</text>
</comment>
<reference evidence="2 3" key="1">
    <citation type="submission" date="2021-06" db="EMBL/GenBank/DDBJ databases">
        <title>Caerostris extrusa draft genome.</title>
        <authorList>
            <person name="Kono N."/>
            <person name="Arakawa K."/>
        </authorList>
    </citation>
    <scope>NUCLEOTIDE SEQUENCE [LARGE SCALE GENOMIC DNA]</scope>
</reference>
<feature type="signal peptide" evidence="1">
    <location>
        <begin position="1"/>
        <end position="24"/>
    </location>
</feature>
<gene>
    <name evidence="2" type="ORF">CEXT_543821</name>
</gene>
<dbReference type="AlphaFoldDB" id="A0AAV4XJK1"/>
<proteinExistence type="predicted"/>
<organism evidence="2 3">
    <name type="scientific">Caerostris extrusa</name>
    <name type="common">Bark spider</name>
    <name type="synonym">Caerostris bankana</name>
    <dbReference type="NCBI Taxonomy" id="172846"/>
    <lineage>
        <taxon>Eukaryota</taxon>
        <taxon>Metazoa</taxon>
        <taxon>Ecdysozoa</taxon>
        <taxon>Arthropoda</taxon>
        <taxon>Chelicerata</taxon>
        <taxon>Arachnida</taxon>
        <taxon>Araneae</taxon>
        <taxon>Araneomorphae</taxon>
        <taxon>Entelegynae</taxon>
        <taxon>Araneoidea</taxon>
        <taxon>Araneidae</taxon>
        <taxon>Caerostris</taxon>
    </lineage>
</organism>
<sequence length="72" mass="8348">MIWHFLESLFQLIMFVYIFTHVSSVCEGDYKNSLQVLTRDVWVWPSLVFIINGEFAVDSYLLTAVTTSSPQL</sequence>
<evidence type="ECO:0000313" key="2">
    <source>
        <dbReference type="EMBL" id="GIY93979.1"/>
    </source>
</evidence>